<proteinExistence type="predicted"/>
<dbReference type="Proteomes" id="UP000050331">
    <property type="component" value="Chromosome"/>
</dbReference>
<dbReference type="NCBIfam" id="TIGR02909">
    <property type="entry name" value="spore_YkwD"/>
    <property type="match status" value="1"/>
</dbReference>
<reference evidence="3 4" key="1">
    <citation type="submission" date="2016-01" db="EMBL/GenBank/DDBJ databases">
        <title>Complete genome sequence of strain Lentibacillus amyloliquefaciens LAM0015T isolated from saline sediment.</title>
        <authorList>
            <person name="Wang J.-L."/>
            <person name="He M.-X."/>
        </authorList>
    </citation>
    <scope>NUCLEOTIDE SEQUENCE [LARGE SCALE GENOMIC DNA]</scope>
    <source>
        <strain evidence="3 4">LAM0015</strain>
    </source>
</reference>
<dbReference type="KEGG" id="lao:AOX59_16360"/>
<dbReference type="Pfam" id="PF00188">
    <property type="entry name" value="CAP"/>
    <property type="match status" value="1"/>
</dbReference>
<feature type="domain" description="SCP" evidence="2">
    <location>
        <begin position="101"/>
        <end position="218"/>
    </location>
</feature>
<dbReference type="AlphaFoldDB" id="A0A0U4FHN1"/>
<dbReference type="RefSeq" id="WP_068447085.1">
    <property type="nucleotide sequence ID" value="NZ_CP013862.1"/>
</dbReference>
<accession>A0A0U4FHN1</accession>
<dbReference type="PANTHER" id="PTHR31157:SF1">
    <property type="entry name" value="SCP DOMAIN-CONTAINING PROTEIN"/>
    <property type="match status" value="1"/>
</dbReference>
<dbReference type="PANTHER" id="PTHR31157">
    <property type="entry name" value="SCP DOMAIN-CONTAINING PROTEIN"/>
    <property type="match status" value="1"/>
</dbReference>
<dbReference type="InterPro" id="IPR014044">
    <property type="entry name" value="CAP_dom"/>
</dbReference>
<dbReference type="OrthoDB" id="9783944at2"/>
<dbReference type="SUPFAM" id="SSF55797">
    <property type="entry name" value="PR-1-like"/>
    <property type="match status" value="1"/>
</dbReference>
<protein>
    <recommendedName>
        <fullName evidence="2">SCP domain-containing protein</fullName>
    </recommendedName>
</protein>
<gene>
    <name evidence="3" type="ORF">AOX59_16360</name>
</gene>
<dbReference type="CDD" id="cd05379">
    <property type="entry name" value="CAP_bacterial"/>
    <property type="match status" value="1"/>
</dbReference>
<dbReference type="Gene3D" id="3.40.33.10">
    <property type="entry name" value="CAP"/>
    <property type="match status" value="1"/>
</dbReference>
<organism evidence="3 4">
    <name type="scientific">Lentibacillus amyloliquefaciens</name>
    <dbReference type="NCBI Taxonomy" id="1472767"/>
    <lineage>
        <taxon>Bacteria</taxon>
        <taxon>Bacillati</taxon>
        <taxon>Bacillota</taxon>
        <taxon>Bacilli</taxon>
        <taxon>Bacillales</taxon>
        <taxon>Bacillaceae</taxon>
        <taxon>Lentibacillus</taxon>
    </lineage>
</organism>
<dbReference type="InterPro" id="IPR035940">
    <property type="entry name" value="CAP_sf"/>
</dbReference>
<evidence type="ECO:0000313" key="3">
    <source>
        <dbReference type="EMBL" id="ALX50013.1"/>
    </source>
</evidence>
<evidence type="ECO:0000256" key="1">
    <source>
        <dbReference type="SAM" id="MobiDB-lite"/>
    </source>
</evidence>
<evidence type="ECO:0000259" key="2">
    <source>
        <dbReference type="Pfam" id="PF00188"/>
    </source>
</evidence>
<keyword evidence="4" id="KW-1185">Reference proteome</keyword>
<name>A0A0U4FHN1_9BACI</name>
<feature type="compositionally biased region" description="Polar residues" evidence="1">
    <location>
        <begin position="73"/>
        <end position="91"/>
    </location>
</feature>
<evidence type="ECO:0000313" key="4">
    <source>
        <dbReference type="Proteomes" id="UP000050331"/>
    </source>
</evidence>
<dbReference type="STRING" id="1472767.AOX59_16360"/>
<sequence length="222" mass="25329">MKRLFILVAIIFMVSIWTPDSIQKVWNADKLESINIEKWTGSVKGWFAEQDISGLIEDSAAHLEEQLTQLFQSSEPASSLEGTDPSESGTDPSEFEKEVVKLVNDERTQRGLEPLEMHNRLSDLARKKSRDMKDNNYFSHTSPTYGSPFDMMNQFDFNYRLAGENIAAGQRSPEQVVEGWMSSEGHRENILKEGFTHIGVGYVEGNGFKYGTYWTQLFMTPR</sequence>
<feature type="region of interest" description="Disordered" evidence="1">
    <location>
        <begin position="73"/>
        <end position="94"/>
    </location>
</feature>
<dbReference type="InterPro" id="IPR014258">
    <property type="entry name" value="CAP_domain_YkwD-like"/>
</dbReference>
<dbReference type="EMBL" id="CP013862">
    <property type="protein sequence ID" value="ALX50013.1"/>
    <property type="molecule type" value="Genomic_DNA"/>
</dbReference>